<dbReference type="PANTHER" id="PTHR43135:SF3">
    <property type="entry name" value="ALPHA-D-RIBOSE 1-METHYLPHOSPHONATE 5-TRIPHOSPHATE DIPHOSPHATASE"/>
    <property type="match status" value="1"/>
</dbReference>
<dbReference type="InterPro" id="IPR011059">
    <property type="entry name" value="Metal-dep_hydrolase_composite"/>
</dbReference>
<evidence type="ECO:0000313" key="3">
    <source>
        <dbReference type="Proteomes" id="UP001501757"/>
    </source>
</evidence>
<reference evidence="3" key="1">
    <citation type="journal article" date="2019" name="Int. J. Syst. Evol. Microbiol.">
        <title>The Global Catalogue of Microorganisms (GCM) 10K type strain sequencing project: providing services to taxonomists for standard genome sequencing and annotation.</title>
        <authorList>
            <consortium name="The Broad Institute Genomics Platform"/>
            <consortium name="The Broad Institute Genome Sequencing Center for Infectious Disease"/>
            <person name="Wu L."/>
            <person name="Ma J."/>
        </authorList>
    </citation>
    <scope>NUCLEOTIDE SEQUENCE [LARGE SCALE GENOMIC DNA]</scope>
    <source>
        <strain evidence="3">JCM 13378</strain>
    </source>
</reference>
<dbReference type="EMBL" id="BAAAEI010000003">
    <property type="protein sequence ID" value="GAA0343773.1"/>
    <property type="molecule type" value="Genomic_DNA"/>
</dbReference>
<feature type="domain" description="Amidohydrolase-related" evidence="1">
    <location>
        <begin position="91"/>
        <end position="446"/>
    </location>
</feature>
<dbReference type="InterPro" id="IPR051781">
    <property type="entry name" value="Metallo-dep_Hydrolase"/>
</dbReference>
<protein>
    <submittedName>
        <fullName evidence="2">Amidohydrolase family protein</fullName>
    </submittedName>
</protein>
<dbReference type="Proteomes" id="UP001501757">
    <property type="component" value="Unassembled WGS sequence"/>
</dbReference>
<dbReference type="Pfam" id="PF01979">
    <property type="entry name" value="Amidohydro_1"/>
    <property type="match status" value="1"/>
</dbReference>
<dbReference type="SUPFAM" id="SSF51338">
    <property type="entry name" value="Composite domain of metallo-dependent hydrolases"/>
    <property type="match status" value="1"/>
</dbReference>
<dbReference type="InterPro" id="IPR032466">
    <property type="entry name" value="Metal_Hydrolase"/>
</dbReference>
<dbReference type="PANTHER" id="PTHR43135">
    <property type="entry name" value="ALPHA-D-RIBOSE 1-METHYLPHOSPHONATE 5-TRIPHOSPHATE DIPHOSPHATASE"/>
    <property type="match status" value="1"/>
</dbReference>
<name>A0ABP3GEQ4_9ALTE</name>
<evidence type="ECO:0000259" key="1">
    <source>
        <dbReference type="Pfam" id="PF01979"/>
    </source>
</evidence>
<dbReference type="SUPFAM" id="SSF51556">
    <property type="entry name" value="Metallo-dependent hydrolases"/>
    <property type="match status" value="1"/>
</dbReference>
<gene>
    <name evidence="2" type="ORF">GCM10009092_05470</name>
</gene>
<keyword evidence="3" id="KW-1185">Reference proteome</keyword>
<accession>A0ABP3GEQ4</accession>
<dbReference type="InterPro" id="IPR006680">
    <property type="entry name" value="Amidohydro-rel"/>
</dbReference>
<proteinExistence type="predicted"/>
<dbReference type="Gene3D" id="3.20.20.140">
    <property type="entry name" value="Metal-dependent hydrolases"/>
    <property type="match status" value="1"/>
</dbReference>
<sequence>MLITGLACFSLFAAAPTQLDSSHNPNIQDYLAFPSQSIALLDVDVLDGSGGPALTRQTVVLSNGRISQIGPVATTIVPEHAKQLYLPGHTVIPGLVGMHDHTHMPGQTFLGEVAARLWLASGVTTIQTAGSADFQAELSLTAAIQRGDMPGPTIFPTAPYLTGPDGNGPMHKPETPAQARQLVKDWSAKGATWFKLYRHIQPAIAAAVIDEAHKQGRKVTGHLCSLTFSEAAQMGIDSIEHGLISATDFHPQKSDGQCVSSRQGLAALDIEGEEVAKLIVLLVEKQVTLTSTLAIIESHFAHRPQGEARSLALMSEAWQQAYQRRQRQLKNNASSMPDEVLAKLMAFERRFVQAGGHLVMGPDPGRHVLPGHGNQRGFELLVEAGFSPPQALKIATANAAKTLGQAAQFGQVAIGFNADLVVLKGKLAADARVIRNVELVIKQGQVYDPAKLLEGLQGRFGPQLLQD</sequence>
<comment type="caution">
    <text evidence="2">The sequence shown here is derived from an EMBL/GenBank/DDBJ whole genome shotgun (WGS) entry which is preliminary data.</text>
</comment>
<organism evidence="2 3">
    <name type="scientific">Bowmanella denitrificans</name>
    <dbReference type="NCBI Taxonomy" id="366582"/>
    <lineage>
        <taxon>Bacteria</taxon>
        <taxon>Pseudomonadati</taxon>
        <taxon>Pseudomonadota</taxon>
        <taxon>Gammaproteobacteria</taxon>
        <taxon>Alteromonadales</taxon>
        <taxon>Alteromonadaceae</taxon>
        <taxon>Bowmanella</taxon>
    </lineage>
</organism>
<dbReference type="Gene3D" id="2.30.40.10">
    <property type="entry name" value="Urease, subunit C, domain 1"/>
    <property type="match status" value="1"/>
</dbReference>
<evidence type="ECO:0000313" key="2">
    <source>
        <dbReference type="EMBL" id="GAA0343773.1"/>
    </source>
</evidence>